<dbReference type="PANTHER" id="PTHR35204">
    <property type="entry name" value="YALI0A21131P"/>
    <property type="match status" value="1"/>
</dbReference>
<evidence type="ECO:0000313" key="3">
    <source>
        <dbReference type="Proteomes" id="UP001148786"/>
    </source>
</evidence>
<dbReference type="PANTHER" id="PTHR35204:SF1">
    <property type="entry name" value="ENTEROTOXIN"/>
    <property type="match status" value="1"/>
</dbReference>
<organism evidence="2 3">
    <name type="scientific">Agrocybe chaxingu</name>
    <dbReference type="NCBI Taxonomy" id="84603"/>
    <lineage>
        <taxon>Eukaryota</taxon>
        <taxon>Fungi</taxon>
        <taxon>Dikarya</taxon>
        <taxon>Basidiomycota</taxon>
        <taxon>Agaricomycotina</taxon>
        <taxon>Agaricomycetes</taxon>
        <taxon>Agaricomycetidae</taxon>
        <taxon>Agaricales</taxon>
        <taxon>Agaricineae</taxon>
        <taxon>Strophariaceae</taxon>
        <taxon>Agrocybe</taxon>
    </lineage>
</organism>
<evidence type="ECO:0000256" key="1">
    <source>
        <dbReference type="SAM" id="MobiDB-lite"/>
    </source>
</evidence>
<reference evidence="2" key="1">
    <citation type="submission" date="2022-07" db="EMBL/GenBank/DDBJ databases">
        <title>Genome Sequence of Agrocybe chaxingu.</title>
        <authorList>
            <person name="Buettner E."/>
        </authorList>
    </citation>
    <scope>NUCLEOTIDE SEQUENCE</scope>
    <source>
        <strain evidence="2">MP-N11</strain>
    </source>
</reference>
<dbReference type="Proteomes" id="UP001148786">
    <property type="component" value="Unassembled WGS sequence"/>
</dbReference>
<keyword evidence="3" id="KW-1185">Reference proteome</keyword>
<dbReference type="AlphaFoldDB" id="A0A9W8JQC6"/>
<protein>
    <submittedName>
        <fullName evidence="2">Uncharacterized protein</fullName>
    </submittedName>
</protein>
<evidence type="ECO:0000313" key="2">
    <source>
        <dbReference type="EMBL" id="KAJ3495352.1"/>
    </source>
</evidence>
<gene>
    <name evidence="2" type="ORF">NLJ89_g10640</name>
</gene>
<accession>A0A9W8JQC6</accession>
<name>A0A9W8JQC6_9AGAR</name>
<proteinExistence type="predicted"/>
<dbReference type="OrthoDB" id="10261782at2759"/>
<dbReference type="EMBL" id="JANKHO010002038">
    <property type="protein sequence ID" value="KAJ3495352.1"/>
    <property type="molecule type" value="Genomic_DNA"/>
</dbReference>
<feature type="compositionally biased region" description="Basic and acidic residues" evidence="1">
    <location>
        <begin position="243"/>
        <end position="262"/>
    </location>
</feature>
<comment type="caution">
    <text evidence="2">The sequence shown here is derived from an EMBL/GenBank/DDBJ whole genome shotgun (WGS) entry which is preliminary data.</text>
</comment>
<sequence length="286" mass="33261">MGKERWGPRLEGISKEDVDTLHVELKRALEGEWGSTPKSGVDWQAVFSVVSTRYAERLEIVRYLLRSLSTVPRDGMLAGLRQVHRQLTATLRPYLLYSVRPPPRAQTSDLQWMVPVWVHCAMTHTRAVEVNTELTRSERLLVRAVRDTSKDICRVLVGMWAEGKIHKFDVEESPSSNMKGTSLKQLVENWKTRIEDLMAWLDWSIWVRCEPACGYEEMCYMPQWPFFKHMPPGPTPENPNKTTTEDNGRDRSNPDDDWDRPVPRCIRRIEPFDNGEHDWTFEIGII</sequence>
<feature type="region of interest" description="Disordered" evidence="1">
    <location>
        <begin position="231"/>
        <end position="262"/>
    </location>
</feature>
<dbReference type="InterPro" id="IPR038921">
    <property type="entry name" value="YOR389W-like"/>
</dbReference>